<dbReference type="AlphaFoldDB" id="A0A821L971"/>
<dbReference type="EMBL" id="CAJOBG010112973">
    <property type="protein sequence ID" value="CAF4747705.1"/>
    <property type="molecule type" value="Genomic_DNA"/>
</dbReference>
<dbReference type="Proteomes" id="UP000663866">
    <property type="component" value="Unassembled WGS sequence"/>
</dbReference>
<protein>
    <submittedName>
        <fullName evidence="1">Uncharacterized protein</fullName>
    </submittedName>
</protein>
<reference evidence="1" key="1">
    <citation type="submission" date="2021-02" db="EMBL/GenBank/DDBJ databases">
        <authorList>
            <person name="Nowell W R."/>
        </authorList>
    </citation>
    <scope>NUCLEOTIDE SEQUENCE</scope>
</reference>
<gene>
    <name evidence="1" type="ORF">OVN521_LOCUS50039</name>
</gene>
<comment type="caution">
    <text evidence="1">The sequence shown here is derived from an EMBL/GenBank/DDBJ whole genome shotgun (WGS) entry which is preliminary data.</text>
</comment>
<evidence type="ECO:0000313" key="1">
    <source>
        <dbReference type="EMBL" id="CAF4747705.1"/>
    </source>
</evidence>
<keyword evidence="2" id="KW-1185">Reference proteome</keyword>
<sequence>MALQNVTSFDSNPHNQLFDLYFINITSNLSISIHFEIHPLNNNLSYLFIYKFDNPP</sequence>
<evidence type="ECO:0000313" key="2">
    <source>
        <dbReference type="Proteomes" id="UP000663866"/>
    </source>
</evidence>
<proteinExistence type="predicted"/>
<accession>A0A821L971</accession>
<organism evidence="1 2">
    <name type="scientific">Rotaria magnacalcarata</name>
    <dbReference type="NCBI Taxonomy" id="392030"/>
    <lineage>
        <taxon>Eukaryota</taxon>
        <taxon>Metazoa</taxon>
        <taxon>Spiralia</taxon>
        <taxon>Gnathifera</taxon>
        <taxon>Rotifera</taxon>
        <taxon>Eurotatoria</taxon>
        <taxon>Bdelloidea</taxon>
        <taxon>Philodinida</taxon>
        <taxon>Philodinidae</taxon>
        <taxon>Rotaria</taxon>
    </lineage>
</organism>
<feature type="non-terminal residue" evidence="1">
    <location>
        <position position="56"/>
    </location>
</feature>
<name>A0A821L971_9BILA</name>